<dbReference type="AlphaFoldDB" id="A0A4Y7TX64"/>
<feature type="domain" description="Cytochrome b561" evidence="9">
    <location>
        <begin position="93"/>
        <end position="306"/>
    </location>
</feature>
<dbReference type="EMBL" id="QPFP01000003">
    <property type="protein sequence ID" value="TEB38159.1"/>
    <property type="molecule type" value="Genomic_DNA"/>
</dbReference>
<dbReference type="SMART" id="SM00665">
    <property type="entry name" value="B561"/>
    <property type="match status" value="1"/>
</dbReference>
<evidence type="ECO:0000256" key="4">
    <source>
        <dbReference type="ARBA" id="ARBA00022982"/>
    </source>
</evidence>
<dbReference type="PANTHER" id="PTHR47797:SF3">
    <property type="entry name" value="CYTOCHROME B561 DOMAIN-CONTAINING PROTEIN"/>
    <property type="match status" value="1"/>
</dbReference>
<evidence type="ECO:0000313" key="11">
    <source>
        <dbReference type="Proteomes" id="UP000298030"/>
    </source>
</evidence>
<accession>A0A4Y7TX64</accession>
<feature type="transmembrane region" description="Helical" evidence="8">
    <location>
        <begin position="214"/>
        <end position="235"/>
    </location>
</feature>
<organism evidence="10 11">
    <name type="scientific">Coprinellus micaceus</name>
    <name type="common">Glistening ink-cap mushroom</name>
    <name type="synonym">Coprinus micaceus</name>
    <dbReference type="NCBI Taxonomy" id="71717"/>
    <lineage>
        <taxon>Eukaryota</taxon>
        <taxon>Fungi</taxon>
        <taxon>Dikarya</taxon>
        <taxon>Basidiomycota</taxon>
        <taxon>Agaricomycotina</taxon>
        <taxon>Agaricomycetes</taxon>
        <taxon>Agaricomycetidae</taxon>
        <taxon>Agaricales</taxon>
        <taxon>Agaricineae</taxon>
        <taxon>Psathyrellaceae</taxon>
        <taxon>Coprinellus</taxon>
    </lineage>
</organism>
<evidence type="ECO:0000259" key="9">
    <source>
        <dbReference type="PROSITE" id="PS50939"/>
    </source>
</evidence>
<keyword evidence="3 8" id="KW-0812">Transmembrane</keyword>
<dbReference type="SMART" id="SM00664">
    <property type="entry name" value="DoH"/>
    <property type="match status" value="1"/>
</dbReference>
<dbReference type="CDD" id="cd09630">
    <property type="entry name" value="CDH_like_cytochrome"/>
    <property type="match status" value="1"/>
</dbReference>
<dbReference type="Proteomes" id="UP000298030">
    <property type="component" value="Unassembled WGS sequence"/>
</dbReference>
<dbReference type="SUPFAM" id="SSF49344">
    <property type="entry name" value="CBD9-like"/>
    <property type="match status" value="1"/>
</dbReference>
<keyword evidence="2" id="KW-0813">Transport</keyword>
<dbReference type="CDD" id="cd08760">
    <property type="entry name" value="Cyt_b561_FRRS1_like"/>
    <property type="match status" value="1"/>
</dbReference>
<dbReference type="Pfam" id="PF16010">
    <property type="entry name" value="CDH-cyt"/>
    <property type="match status" value="1"/>
</dbReference>
<keyword evidence="5 8" id="KW-1133">Transmembrane helix</keyword>
<dbReference type="Pfam" id="PF03188">
    <property type="entry name" value="Cytochrom_B561"/>
    <property type="match status" value="1"/>
</dbReference>
<feature type="transmembrane region" description="Helical" evidence="8">
    <location>
        <begin position="139"/>
        <end position="161"/>
    </location>
</feature>
<reference evidence="10 11" key="1">
    <citation type="journal article" date="2019" name="Nat. Ecol. Evol.">
        <title>Megaphylogeny resolves global patterns of mushroom evolution.</title>
        <authorList>
            <person name="Varga T."/>
            <person name="Krizsan K."/>
            <person name="Foldi C."/>
            <person name="Dima B."/>
            <person name="Sanchez-Garcia M."/>
            <person name="Sanchez-Ramirez S."/>
            <person name="Szollosi G.J."/>
            <person name="Szarkandi J.G."/>
            <person name="Papp V."/>
            <person name="Albert L."/>
            <person name="Andreopoulos W."/>
            <person name="Angelini C."/>
            <person name="Antonin V."/>
            <person name="Barry K.W."/>
            <person name="Bougher N.L."/>
            <person name="Buchanan P."/>
            <person name="Buyck B."/>
            <person name="Bense V."/>
            <person name="Catcheside P."/>
            <person name="Chovatia M."/>
            <person name="Cooper J."/>
            <person name="Damon W."/>
            <person name="Desjardin D."/>
            <person name="Finy P."/>
            <person name="Geml J."/>
            <person name="Haridas S."/>
            <person name="Hughes K."/>
            <person name="Justo A."/>
            <person name="Karasinski D."/>
            <person name="Kautmanova I."/>
            <person name="Kiss B."/>
            <person name="Kocsube S."/>
            <person name="Kotiranta H."/>
            <person name="LaButti K.M."/>
            <person name="Lechner B.E."/>
            <person name="Liimatainen K."/>
            <person name="Lipzen A."/>
            <person name="Lukacs Z."/>
            <person name="Mihaltcheva S."/>
            <person name="Morgado L.N."/>
            <person name="Niskanen T."/>
            <person name="Noordeloos M.E."/>
            <person name="Ohm R.A."/>
            <person name="Ortiz-Santana B."/>
            <person name="Ovrebo C."/>
            <person name="Racz N."/>
            <person name="Riley R."/>
            <person name="Savchenko A."/>
            <person name="Shiryaev A."/>
            <person name="Soop K."/>
            <person name="Spirin V."/>
            <person name="Szebenyi C."/>
            <person name="Tomsovsky M."/>
            <person name="Tulloss R.E."/>
            <person name="Uehling J."/>
            <person name="Grigoriev I.V."/>
            <person name="Vagvolgyi C."/>
            <person name="Papp T."/>
            <person name="Martin F.M."/>
            <person name="Miettinen O."/>
            <person name="Hibbett D.S."/>
            <person name="Nagy L.G."/>
        </authorList>
    </citation>
    <scope>NUCLEOTIDE SEQUENCE [LARGE SCALE GENOMIC DNA]</scope>
    <source>
        <strain evidence="10 11">FP101781</strain>
    </source>
</reference>
<sequence>MAMGFGSQMTGTPMVIMWANSDGSITLSQRQASREVEPSVVSSPPRVATLQDSLSVATGSNPKFVYTIPANSDTQQTIIWAWSSIQPSSSAPDARLVQHTAQGTMSLNLANVISGGSGSGSNSGSSSGAGALTSRQKMILAHGIIATLGFILFLPIGALIPRYLRTFINGRTWFTTHWVVQFLLAGVTIVIGVALGIAAVSQRGGSPTTTHKRVGLVLFALYLVQVGLGAVIHWVKPKGPRKRPAQNYFHAILGIVIIALSLWQVRTGYREEWPSITGREEVPNGINIVWYIWVVLLPVLYAVGMAFLPKQYAQERKARESQGPSDSIHLVHNPSYRAL</sequence>
<evidence type="ECO:0000256" key="8">
    <source>
        <dbReference type="SAM" id="Phobius"/>
    </source>
</evidence>
<keyword evidence="6 8" id="KW-0472">Membrane</keyword>
<dbReference type="InterPro" id="IPR015920">
    <property type="entry name" value="Cellobiose_DH-like_cyt"/>
</dbReference>
<dbReference type="InterPro" id="IPR006593">
    <property type="entry name" value="Cyt_b561/ferric_Rdtase_TM"/>
</dbReference>
<evidence type="ECO:0000313" key="10">
    <source>
        <dbReference type="EMBL" id="TEB38159.1"/>
    </source>
</evidence>
<dbReference type="STRING" id="71717.A0A4Y7TX64"/>
<protein>
    <recommendedName>
        <fullName evidence="9">Cytochrome b561 domain-containing protein</fullName>
    </recommendedName>
</protein>
<evidence type="ECO:0000256" key="3">
    <source>
        <dbReference type="ARBA" id="ARBA00022692"/>
    </source>
</evidence>
<dbReference type="OrthoDB" id="19261at2759"/>
<gene>
    <name evidence="10" type="ORF">FA13DRAFT_727346</name>
</gene>
<dbReference type="PANTHER" id="PTHR47797">
    <property type="entry name" value="DEHYDROGENASE, PUTATIVE (AFU_ORTHOLOGUE AFUA_8G05805)-RELATED"/>
    <property type="match status" value="1"/>
</dbReference>
<comment type="caution">
    <text evidence="10">The sequence shown here is derived from an EMBL/GenBank/DDBJ whole genome shotgun (WGS) entry which is preliminary data.</text>
</comment>
<dbReference type="InterPro" id="IPR005018">
    <property type="entry name" value="DOMON_domain"/>
</dbReference>
<feature type="region of interest" description="Disordered" evidence="7">
    <location>
        <begin position="320"/>
        <end position="339"/>
    </location>
</feature>
<evidence type="ECO:0000256" key="7">
    <source>
        <dbReference type="SAM" id="MobiDB-lite"/>
    </source>
</evidence>
<keyword evidence="11" id="KW-1185">Reference proteome</keyword>
<evidence type="ECO:0000256" key="2">
    <source>
        <dbReference type="ARBA" id="ARBA00022448"/>
    </source>
</evidence>
<proteinExistence type="predicted"/>
<dbReference type="PROSITE" id="PS50939">
    <property type="entry name" value="CYTOCHROME_B561"/>
    <property type="match status" value="1"/>
</dbReference>
<evidence type="ECO:0000256" key="1">
    <source>
        <dbReference type="ARBA" id="ARBA00004370"/>
    </source>
</evidence>
<comment type="subcellular location">
    <subcellularLocation>
        <location evidence="1">Membrane</location>
    </subcellularLocation>
</comment>
<feature type="transmembrane region" description="Helical" evidence="8">
    <location>
        <begin position="247"/>
        <end position="265"/>
    </location>
</feature>
<keyword evidence="4" id="KW-0249">Electron transport</keyword>
<evidence type="ECO:0000256" key="5">
    <source>
        <dbReference type="ARBA" id="ARBA00022989"/>
    </source>
</evidence>
<dbReference type="Gene3D" id="2.60.40.1210">
    <property type="entry name" value="Cellobiose dehydrogenase, cytochrome domain"/>
    <property type="match status" value="1"/>
</dbReference>
<dbReference type="Gene3D" id="1.20.120.1770">
    <property type="match status" value="1"/>
</dbReference>
<name>A0A4Y7TX64_COPMI</name>
<evidence type="ECO:0000256" key="6">
    <source>
        <dbReference type="ARBA" id="ARBA00023136"/>
    </source>
</evidence>
<feature type="transmembrane region" description="Helical" evidence="8">
    <location>
        <begin position="288"/>
        <end position="308"/>
    </location>
</feature>
<dbReference type="GO" id="GO:0016020">
    <property type="term" value="C:membrane"/>
    <property type="evidence" value="ECO:0007669"/>
    <property type="project" value="UniProtKB-SubCell"/>
</dbReference>
<feature type="transmembrane region" description="Helical" evidence="8">
    <location>
        <begin position="182"/>
        <end position="202"/>
    </location>
</feature>